<dbReference type="EMBL" id="LR822027">
    <property type="protein sequence ID" value="CAD0151321.1"/>
    <property type="molecule type" value="Genomic_DNA"/>
</dbReference>
<reference evidence="1 2" key="1">
    <citation type="submission" date="2020-06" db="EMBL/GenBank/DDBJ databases">
        <authorList>
            <person name="Chuat V."/>
        </authorList>
    </citation>
    <scope>NUCLEOTIDE SEQUENCE [LARGE SCALE GENOMIC DNA]</scope>
    <source>
        <strain evidence="1">STH_CIRM_998</strain>
    </source>
</reference>
<sequence length="76" mass="8633">MTSAISAWVCGVDLIIPDENLNASKEEPNCSCMYIAEFQFSNVHTHLLPRMKRTSIDTKNPSKTLPRNLKKFLSHL</sequence>
<gene>
    <name evidence="1" type="ORF">STHERMO_0429</name>
</gene>
<protein>
    <submittedName>
        <fullName evidence="1">Uncharacterized protein</fullName>
    </submittedName>
</protein>
<dbReference type="AlphaFoldDB" id="A0A7U7CAS3"/>
<evidence type="ECO:0000313" key="2">
    <source>
        <dbReference type="Proteomes" id="UP000509791"/>
    </source>
</evidence>
<proteinExistence type="predicted"/>
<evidence type="ECO:0000313" key="1">
    <source>
        <dbReference type="EMBL" id="CAD0151321.1"/>
    </source>
</evidence>
<name>A0A7U7CAS3_STRTR</name>
<organism evidence="1 2">
    <name type="scientific">Streptococcus thermophilus</name>
    <dbReference type="NCBI Taxonomy" id="1308"/>
    <lineage>
        <taxon>Bacteria</taxon>
        <taxon>Bacillati</taxon>
        <taxon>Bacillota</taxon>
        <taxon>Bacilli</taxon>
        <taxon>Lactobacillales</taxon>
        <taxon>Streptococcaceae</taxon>
        <taxon>Streptococcus</taxon>
    </lineage>
</organism>
<dbReference type="Proteomes" id="UP000509791">
    <property type="component" value="Chromosome"/>
</dbReference>
<accession>A0A7U7CAS3</accession>